<keyword evidence="2" id="KW-1185">Reference proteome</keyword>
<sequence>MTVDQEPCRVAEGTHWQGIHAVEYDNCMAICNLMSRGTTLGPELAMVGRETARLMSGEAAKIHSTKWESEQRIIPMFVFHET</sequence>
<protein>
    <submittedName>
        <fullName evidence="1">Uncharacterized protein</fullName>
    </submittedName>
</protein>
<dbReference type="Proteomes" id="UP001239994">
    <property type="component" value="Unassembled WGS sequence"/>
</dbReference>
<name>A0AAD8ZTC8_9TELE</name>
<proteinExistence type="predicted"/>
<evidence type="ECO:0000313" key="1">
    <source>
        <dbReference type="EMBL" id="KAK1805019.1"/>
    </source>
</evidence>
<reference evidence="1" key="1">
    <citation type="submission" date="2023-03" db="EMBL/GenBank/DDBJ databases">
        <title>Electrophorus voltai genome.</title>
        <authorList>
            <person name="Bian C."/>
        </authorList>
    </citation>
    <scope>NUCLEOTIDE SEQUENCE</scope>
    <source>
        <strain evidence="1">CB-2022</strain>
        <tissue evidence="1">Muscle</tissue>
    </source>
</reference>
<comment type="caution">
    <text evidence="1">The sequence shown here is derived from an EMBL/GenBank/DDBJ whole genome shotgun (WGS) entry which is preliminary data.</text>
</comment>
<accession>A0AAD8ZTC8</accession>
<gene>
    <name evidence="1" type="ORF">P4O66_019381</name>
</gene>
<dbReference type="EMBL" id="JAROKS010000003">
    <property type="protein sequence ID" value="KAK1805019.1"/>
    <property type="molecule type" value="Genomic_DNA"/>
</dbReference>
<organism evidence="1 2">
    <name type="scientific">Electrophorus voltai</name>
    <dbReference type="NCBI Taxonomy" id="2609070"/>
    <lineage>
        <taxon>Eukaryota</taxon>
        <taxon>Metazoa</taxon>
        <taxon>Chordata</taxon>
        <taxon>Craniata</taxon>
        <taxon>Vertebrata</taxon>
        <taxon>Euteleostomi</taxon>
        <taxon>Actinopterygii</taxon>
        <taxon>Neopterygii</taxon>
        <taxon>Teleostei</taxon>
        <taxon>Ostariophysi</taxon>
        <taxon>Gymnotiformes</taxon>
        <taxon>Gymnotoidei</taxon>
        <taxon>Gymnotidae</taxon>
        <taxon>Electrophorus</taxon>
    </lineage>
</organism>
<dbReference type="AlphaFoldDB" id="A0AAD8ZTC8"/>
<evidence type="ECO:0000313" key="2">
    <source>
        <dbReference type="Proteomes" id="UP001239994"/>
    </source>
</evidence>